<feature type="compositionally biased region" description="Acidic residues" evidence="1">
    <location>
        <begin position="251"/>
        <end position="273"/>
    </location>
</feature>
<gene>
    <name evidence="2" type="ORF">F53441_6748</name>
</gene>
<dbReference type="AlphaFoldDB" id="A0A8H4KIV1"/>
<dbReference type="Proteomes" id="UP000605986">
    <property type="component" value="Unassembled WGS sequence"/>
</dbReference>
<protein>
    <submittedName>
        <fullName evidence="2">Uncharacterized protein</fullName>
    </submittedName>
</protein>
<evidence type="ECO:0000313" key="3">
    <source>
        <dbReference type="Proteomes" id="UP000605986"/>
    </source>
</evidence>
<reference evidence="2" key="1">
    <citation type="submission" date="2020-01" db="EMBL/GenBank/DDBJ databases">
        <title>Identification and distribution of gene clusters putatively required for synthesis of sphingolipid metabolism inhibitors in phylogenetically diverse species of the filamentous fungus Fusarium.</title>
        <authorList>
            <person name="Kim H.-S."/>
            <person name="Busman M."/>
            <person name="Brown D.W."/>
            <person name="Divon H."/>
            <person name="Uhlig S."/>
            <person name="Proctor R.H."/>
        </authorList>
    </citation>
    <scope>NUCLEOTIDE SEQUENCE</scope>
    <source>
        <strain evidence="2">NRRL 53441</strain>
    </source>
</reference>
<feature type="region of interest" description="Disordered" evidence="1">
    <location>
        <begin position="247"/>
        <end position="282"/>
    </location>
</feature>
<organism evidence="2 3">
    <name type="scientific">Fusarium austroafricanum</name>
    <dbReference type="NCBI Taxonomy" id="2364996"/>
    <lineage>
        <taxon>Eukaryota</taxon>
        <taxon>Fungi</taxon>
        <taxon>Dikarya</taxon>
        <taxon>Ascomycota</taxon>
        <taxon>Pezizomycotina</taxon>
        <taxon>Sordariomycetes</taxon>
        <taxon>Hypocreomycetidae</taxon>
        <taxon>Hypocreales</taxon>
        <taxon>Nectriaceae</taxon>
        <taxon>Fusarium</taxon>
        <taxon>Fusarium concolor species complex</taxon>
    </lineage>
</organism>
<evidence type="ECO:0000256" key="1">
    <source>
        <dbReference type="SAM" id="MobiDB-lite"/>
    </source>
</evidence>
<sequence length="304" mass="32599">MPTATEYFGFSAHNLGPLTTTFTAPSACATATDHHVYVNKSSVPYMLGIPTCGIKDFGSCMPSGKSFDSLRKQTTSLNQGQYYYYSPGVVCPSSWSAVGALTKQGSDSVSASGVFTRPLFDDEDRITGAMQLQPEDFWSEVLDTSETLVYCCPSDYDVNAFGHCLSTLGPRSSYSYSSMCLTAGNASITEVTSLDGTSLTRPLLSFDPIGPATSTYLQERLLTRTGYSTDLVVGTWVPAVPLVHKKSDLDKTDDDDKDDGDDDSDDKDNETTDENSAYTATPRPGVVSMLGLTLGILLGMGTLL</sequence>
<evidence type="ECO:0000313" key="2">
    <source>
        <dbReference type="EMBL" id="KAF4450043.1"/>
    </source>
</evidence>
<name>A0A8H4KIV1_9HYPO</name>
<dbReference type="OrthoDB" id="4770059at2759"/>
<dbReference type="EMBL" id="JAADJG010000260">
    <property type="protein sequence ID" value="KAF4450043.1"/>
    <property type="molecule type" value="Genomic_DNA"/>
</dbReference>
<accession>A0A8H4KIV1</accession>
<comment type="caution">
    <text evidence="2">The sequence shown here is derived from an EMBL/GenBank/DDBJ whole genome shotgun (WGS) entry which is preliminary data.</text>
</comment>
<proteinExistence type="predicted"/>
<keyword evidence="3" id="KW-1185">Reference proteome</keyword>